<dbReference type="Proteomes" id="UP000323824">
    <property type="component" value="Chromosome"/>
</dbReference>
<feature type="transmembrane region" description="Helical" evidence="1">
    <location>
        <begin position="134"/>
        <end position="149"/>
    </location>
</feature>
<dbReference type="AlphaFoldDB" id="A0A5C1Q8A9"/>
<organism evidence="2 3">
    <name type="scientific">Thiospirochaeta perfilievii</name>
    <dbReference type="NCBI Taxonomy" id="252967"/>
    <lineage>
        <taxon>Bacteria</taxon>
        <taxon>Pseudomonadati</taxon>
        <taxon>Spirochaetota</taxon>
        <taxon>Spirochaetia</taxon>
        <taxon>Spirochaetales</taxon>
        <taxon>Spirochaetaceae</taxon>
        <taxon>Thiospirochaeta</taxon>
    </lineage>
</organism>
<keyword evidence="1" id="KW-1133">Transmembrane helix</keyword>
<feature type="transmembrane region" description="Helical" evidence="1">
    <location>
        <begin position="73"/>
        <end position="97"/>
    </location>
</feature>
<keyword evidence="1" id="KW-0472">Membrane</keyword>
<keyword evidence="1" id="KW-0812">Transmembrane</keyword>
<protein>
    <submittedName>
        <fullName evidence="2">Uncharacterized protein</fullName>
    </submittedName>
</protein>
<evidence type="ECO:0000313" key="3">
    <source>
        <dbReference type="Proteomes" id="UP000323824"/>
    </source>
</evidence>
<feature type="transmembrane region" description="Helical" evidence="1">
    <location>
        <begin position="161"/>
        <end position="180"/>
    </location>
</feature>
<dbReference type="EMBL" id="CP035807">
    <property type="protein sequence ID" value="QEN03721.1"/>
    <property type="molecule type" value="Genomic_DNA"/>
</dbReference>
<name>A0A5C1Q8A9_9SPIO</name>
<reference evidence="2 3" key="2">
    <citation type="submission" date="2019-09" db="EMBL/GenBank/DDBJ databases">
        <title>Complete Genome Sequence and Methylome Analysis of free living Spirochaetas.</title>
        <authorList>
            <person name="Leshcheva N."/>
            <person name="Mikheeva N."/>
        </authorList>
    </citation>
    <scope>NUCLEOTIDE SEQUENCE [LARGE SCALE GENOMIC DNA]</scope>
    <source>
        <strain evidence="2 3">P</strain>
    </source>
</reference>
<proteinExistence type="predicted"/>
<reference evidence="2 3" key="1">
    <citation type="submission" date="2019-02" db="EMBL/GenBank/DDBJ databases">
        <authorList>
            <person name="Fomenkov A."/>
            <person name="Dubinina G."/>
            <person name="Grabovich M."/>
            <person name="Vincze T."/>
            <person name="Roberts R.J."/>
        </authorList>
    </citation>
    <scope>NUCLEOTIDE SEQUENCE [LARGE SCALE GENOMIC DNA]</scope>
    <source>
        <strain evidence="2 3">P</strain>
    </source>
</reference>
<feature type="transmembrane region" description="Helical" evidence="1">
    <location>
        <begin position="109"/>
        <end position="127"/>
    </location>
</feature>
<accession>A0A5C1Q8A9</accession>
<keyword evidence="3" id="KW-1185">Reference proteome</keyword>
<evidence type="ECO:0000313" key="2">
    <source>
        <dbReference type="EMBL" id="QEN03721.1"/>
    </source>
</evidence>
<gene>
    <name evidence="2" type="ORF">EW093_03055</name>
</gene>
<sequence>MNNTLIQLLSIQFHKNRNIIIGLLVTSLITTPISSINISLNNILLLVITERYIYYEENEKLIKFKSLLPISRFYLLISDYLFFILLTLGSTGLSQVIQIIILGHNVNPLSFYALLIILNILSIYRLLSAEFAQIIIFTGLIYNLFKRYIPAELTIFDITESFFIVLISTIFISITTILLFSKKDL</sequence>
<dbReference type="RefSeq" id="WP_149566979.1">
    <property type="nucleotide sequence ID" value="NZ_CP035807.1"/>
</dbReference>
<dbReference type="KEGG" id="sper:EW093_03055"/>
<feature type="transmembrane region" description="Helical" evidence="1">
    <location>
        <begin position="20"/>
        <end position="53"/>
    </location>
</feature>
<evidence type="ECO:0000256" key="1">
    <source>
        <dbReference type="SAM" id="Phobius"/>
    </source>
</evidence>